<evidence type="ECO:0000256" key="1">
    <source>
        <dbReference type="SAM" id="MobiDB-lite"/>
    </source>
</evidence>
<protein>
    <recommendedName>
        <fullName evidence="4">DUF5067 domain-containing protein</fullName>
    </recommendedName>
</protein>
<comment type="caution">
    <text evidence="2">The sequence shown here is derived from an EMBL/GenBank/DDBJ whole genome shotgun (WGS) entry which is preliminary data.</text>
</comment>
<dbReference type="STRING" id="1423801.FD50_GL000525"/>
<keyword evidence="3" id="KW-1185">Reference proteome</keyword>
<feature type="compositionally biased region" description="Polar residues" evidence="1">
    <location>
        <begin position="268"/>
        <end position="285"/>
    </location>
</feature>
<dbReference type="AlphaFoldDB" id="A0A0R1UZA2"/>
<feature type="region of interest" description="Disordered" evidence="1">
    <location>
        <begin position="196"/>
        <end position="236"/>
    </location>
</feature>
<evidence type="ECO:0008006" key="4">
    <source>
        <dbReference type="Google" id="ProtNLM"/>
    </source>
</evidence>
<reference evidence="2 3" key="1">
    <citation type="journal article" date="2015" name="Genome Announc.">
        <title>Expanding the biotechnology potential of lactobacilli through comparative genomics of 213 strains and associated genera.</title>
        <authorList>
            <person name="Sun Z."/>
            <person name="Harris H.M."/>
            <person name="McCann A."/>
            <person name="Guo C."/>
            <person name="Argimon S."/>
            <person name="Zhang W."/>
            <person name="Yang X."/>
            <person name="Jeffery I.B."/>
            <person name="Cooney J.C."/>
            <person name="Kagawa T.F."/>
            <person name="Liu W."/>
            <person name="Song Y."/>
            <person name="Salvetti E."/>
            <person name="Wrobel A."/>
            <person name="Rasinkangas P."/>
            <person name="Parkhill J."/>
            <person name="Rea M.C."/>
            <person name="O'Sullivan O."/>
            <person name="Ritari J."/>
            <person name="Douillard F.P."/>
            <person name="Paul Ross R."/>
            <person name="Yang R."/>
            <person name="Briner A.E."/>
            <person name="Felis G.E."/>
            <person name="de Vos W.M."/>
            <person name="Barrangou R."/>
            <person name="Klaenhammer T.R."/>
            <person name="Caufield P.W."/>
            <person name="Cui Y."/>
            <person name="Zhang H."/>
            <person name="O'Toole P.W."/>
        </authorList>
    </citation>
    <scope>NUCLEOTIDE SEQUENCE [LARGE SCALE GENOMIC DNA]</scope>
    <source>
        <strain evidence="2 3">DSM 16230</strain>
    </source>
</reference>
<feature type="compositionally biased region" description="Low complexity" evidence="1">
    <location>
        <begin position="212"/>
        <end position="233"/>
    </location>
</feature>
<gene>
    <name evidence="2" type="ORF">FD50_GL000525</name>
</gene>
<organism evidence="2 3">
    <name type="scientific">Liquorilactobacillus satsumensis DSM 16230 = JCM 12392</name>
    <dbReference type="NCBI Taxonomy" id="1423801"/>
    <lineage>
        <taxon>Bacteria</taxon>
        <taxon>Bacillati</taxon>
        <taxon>Bacillota</taxon>
        <taxon>Bacilli</taxon>
        <taxon>Lactobacillales</taxon>
        <taxon>Lactobacillaceae</taxon>
        <taxon>Liquorilactobacillus</taxon>
    </lineage>
</organism>
<proteinExistence type="predicted"/>
<dbReference type="Proteomes" id="UP000051166">
    <property type="component" value="Unassembled WGS sequence"/>
</dbReference>
<dbReference type="PATRIC" id="fig|1423801.4.peg.534"/>
<evidence type="ECO:0000313" key="2">
    <source>
        <dbReference type="EMBL" id="KRL98717.1"/>
    </source>
</evidence>
<sequence length="297" mass="32372">MHVTLIIVIFKKGRVKMLRYKRIILGEICTACILLLTACSSGVAANKIGSHRTSEQAKAQVTYYEDLSTLDKHALNFIFKIEQDETKDNTADPVYAVSLKVKNNTNKTVKFDKSKFIYFASDRKILSKKKGTLTLKPHTSSSEHQLFESVAEQETVGGGAIAYLNQDNLLSYDSFINGIATSTNLKSSQLAKQFKARKDNAEESTSSNTQDSTVNSTTAANASNSEAAQQSSAGLTREEAINTLQEWAKNNGAEAFEIDALQIGQGDNGSWSFTDSNGQSWTVSPTGKVHAPGDPIE</sequence>
<feature type="region of interest" description="Disordered" evidence="1">
    <location>
        <begin position="267"/>
        <end position="297"/>
    </location>
</feature>
<accession>A0A0R1UZA2</accession>
<name>A0A0R1UZA2_9LACO</name>
<evidence type="ECO:0000313" key="3">
    <source>
        <dbReference type="Proteomes" id="UP000051166"/>
    </source>
</evidence>
<dbReference type="EMBL" id="AZFQ01000036">
    <property type="protein sequence ID" value="KRL98717.1"/>
    <property type="molecule type" value="Genomic_DNA"/>
</dbReference>